<feature type="domain" description="SHSP" evidence="3">
    <location>
        <begin position="37"/>
        <end position="147"/>
    </location>
</feature>
<name>A0ABU2G385_9EURY</name>
<evidence type="ECO:0000313" key="4">
    <source>
        <dbReference type="EMBL" id="MDS0295256.1"/>
    </source>
</evidence>
<dbReference type="Proteomes" id="UP001254813">
    <property type="component" value="Unassembled WGS sequence"/>
</dbReference>
<evidence type="ECO:0000256" key="2">
    <source>
        <dbReference type="RuleBase" id="RU003616"/>
    </source>
</evidence>
<dbReference type="Pfam" id="PF00011">
    <property type="entry name" value="HSP20"/>
    <property type="match status" value="1"/>
</dbReference>
<dbReference type="Gene3D" id="2.60.40.790">
    <property type="match status" value="1"/>
</dbReference>
<dbReference type="InterPro" id="IPR008978">
    <property type="entry name" value="HSP20-like_chaperone"/>
</dbReference>
<evidence type="ECO:0000259" key="3">
    <source>
        <dbReference type="PROSITE" id="PS01031"/>
    </source>
</evidence>
<dbReference type="PANTHER" id="PTHR11527">
    <property type="entry name" value="HEAT-SHOCK PROTEIN 20 FAMILY MEMBER"/>
    <property type="match status" value="1"/>
</dbReference>
<dbReference type="InterPro" id="IPR002068">
    <property type="entry name" value="A-crystallin/Hsp20_dom"/>
</dbReference>
<dbReference type="SUPFAM" id="SSF49764">
    <property type="entry name" value="HSP20-like chaperones"/>
    <property type="match status" value="1"/>
</dbReference>
<comment type="similarity">
    <text evidence="1 2">Belongs to the small heat shock protein (HSP20) family.</text>
</comment>
<protein>
    <submittedName>
        <fullName evidence="4">Hsp20/alpha crystallin family protein</fullName>
    </submittedName>
</protein>
<reference evidence="4 5" key="1">
    <citation type="submission" date="2022-06" db="EMBL/GenBank/DDBJ databases">
        <title>Halogeometricum sp. a new haloarchaeum isolate from saline soil.</title>
        <authorList>
            <person name="Strakova D."/>
            <person name="Galisteo C."/>
            <person name="Sanchez-Porro C."/>
            <person name="Ventosa A."/>
        </authorList>
    </citation>
    <scope>NUCLEOTIDE SEQUENCE [LARGE SCALE GENOMIC DNA]</scope>
    <source>
        <strain evidence="5">S3BR25-2</strain>
    </source>
</reference>
<organism evidence="4 5">
    <name type="scientific">Halogeometricum luteum</name>
    <dbReference type="NCBI Taxonomy" id="2950537"/>
    <lineage>
        <taxon>Archaea</taxon>
        <taxon>Methanobacteriati</taxon>
        <taxon>Methanobacteriota</taxon>
        <taxon>Stenosarchaea group</taxon>
        <taxon>Halobacteria</taxon>
        <taxon>Halobacteriales</taxon>
        <taxon>Haloferacaceae</taxon>
        <taxon>Halogeometricum</taxon>
    </lineage>
</organism>
<dbReference type="PROSITE" id="PS01031">
    <property type="entry name" value="SHSP"/>
    <property type="match status" value="1"/>
</dbReference>
<evidence type="ECO:0000313" key="5">
    <source>
        <dbReference type="Proteomes" id="UP001254813"/>
    </source>
</evidence>
<gene>
    <name evidence="4" type="ORF">NDI79_13835</name>
</gene>
<sequence length="147" mass="16920">MSARGNPFEELERFFDRMNRQFGDVSHRWQTDNPFAQWAEAGSTAVDVVDHDGEFVVTVDLPGFEGDDVTVQVTDHTLRIGARREEEFEETAERYLRHERRNESVQRSIRLPDEVDKGSVDARMNNGVLTVTLPKTEAEEPRTIDIE</sequence>
<proteinExistence type="inferred from homology"/>
<dbReference type="RefSeq" id="WP_310929126.1">
    <property type="nucleotide sequence ID" value="NZ_JAMQOQ010000003.1"/>
</dbReference>
<keyword evidence="5" id="KW-1185">Reference proteome</keyword>
<dbReference type="InterPro" id="IPR031107">
    <property type="entry name" value="Small_HSP"/>
</dbReference>
<dbReference type="CDD" id="cd06464">
    <property type="entry name" value="ACD_sHsps-like"/>
    <property type="match status" value="1"/>
</dbReference>
<evidence type="ECO:0000256" key="1">
    <source>
        <dbReference type="PROSITE-ProRule" id="PRU00285"/>
    </source>
</evidence>
<dbReference type="EMBL" id="JAMQOQ010000003">
    <property type="protein sequence ID" value="MDS0295256.1"/>
    <property type="molecule type" value="Genomic_DNA"/>
</dbReference>
<accession>A0ABU2G385</accession>
<comment type="caution">
    <text evidence="4">The sequence shown here is derived from an EMBL/GenBank/DDBJ whole genome shotgun (WGS) entry which is preliminary data.</text>
</comment>